<protein>
    <recommendedName>
        <fullName evidence="5">hydroxymethylbilane synthase</fullName>
        <ecNumber evidence="5">2.5.1.61</ecNumber>
    </recommendedName>
    <alternativeName>
        <fullName evidence="8">Hydroxymethylbilane synthase</fullName>
    </alternativeName>
</protein>
<dbReference type="OrthoDB" id="564646at2759"/>
<reference evidence="11 12" key="1">
    <citation type="submission" date="2018-11" db="EMBL/GenBank/DDBJ databases">
        <authorList>
            <consortium name="Pathogen Informatics"/>
        </authorList>
    </citation>
    <scope>NUCLEOTIDE SEQUENCE [LARGE SCALE GENOMIC DNA]</scope>
</reference>
<dbReference type="Pfam" id="PF01379">
    <property type="entry name" value="Porphobil_deam"/>
    <property type="match status" value="1"/>
</dbReference>
<dbReference type="AlphaFoldDB" id="A0A3P6PZ53"/>
<evidence type="ECO:0000256" key="1">
    <source>
        <dbReference type="ARBA" id="ARBA00001916"/>
    </source>
</evidence>
<keyword evidence="6" id="KW-0808">Transferase</keyword>
<dbReference type="SUPFAM" id="SSF53850">
    <property type="entry name" value="Periplasmic binding protein-like II"/>
    <property type="match status" value="1"/>
</dbReference>
<evidence type="ECO:0000259" key="9">
    <source>
        <dbReference type="Pfam" id="PF01379"/>
    </source>
</evidence>
<dbReference type="PANTHER" id="PTHR11557:SF0">
    <property type="entry name" value="PORPHOBILINOGEN DEAMINASE"/>
    <property type="match status" value="1"/>
</dbReference>
<dbReference type="InterPro" id="IPR022418">
    <property type="entry name" value="Porphobilinogen_deaminase_C"/>
</dbReference>
<keyword evidence="12" id="KW-1185">Reference proteome</keyword>
<dbReference type="Proteomes" id="UP000282613">
    <property type="component" value="Unassembled WGS sequence"/>
</dbReference>
<dbReference type="Gene3D" id="3.40.190.10">
    <property type="entry name" value="Periplasmic binding protein-like II"/>
    <property type="match status" value="2"/>
</dbReference>
<dbReference type="InterPro" id="IPR022417">
    <property type="entry name" value="Porphobilin_deaminase_N"/>
</dbReference>
<organism evidence="11 12">
    <name type="scientific">Taenia asiatica</name>
    <name type="common">Asian tapeworm</name>
    <dbReference type="NCBI Taxonomy" id="60517"/>
    <lineage>
        <taxon>Eukaryota</taxon>
        <taxon>Metazoa</taxon>
        <taxon>Spiralia</taxon>
        <taxon>Lophotrochozoa</taxon>
        <taxon>Platyhelminthes</taxon>
        <taxon>Cestoda</taxon>
        <taxon>Eucestoda</taxon>
        <taxon>Cyclophyllidea</taxon>
        <taxon>Taeniidae</taxon>
        <taxon>Taenia</taxon>
    </lineage>
</organism>
<dbReference type="FunFam" id="3.40.190.10:FF:000004">
    <property type="entry name" value="Porphobilinogen deaminase"/>
    <property type="match status" value="1"/>
</dbReference>
<evidence type="ECO:0000313" key="12">
    <source>
        <dbReference type="Proteomes" id="UP000282613"/>
    </source>
</evidence>
<evidence type="ECO:0000256" key="5">
    <source>
        <dbReference type="ARBA" id="ARBA00012655"/>
    </source>
</evidence>
<accession>A0A3P6PZ53</accession>
<comment type="function">
    <text evidence="2">Tetrapolymerization of the monopyrrole PBG into the hydroxymethylbilane pre-uroporphyrinogen in several discrete steps.</text>
</comment>
<evidence type="ECO:0000259" key="10">
    <source>
        <dbReference type="Pfam" id="PF03900"/>
    </source>
</evidence>
<evidence type="ECO:0000256" key="6">
    <source>
        <dbReference type="ARBA" id="ARBA00022679"/>
    </source>
</evidence>
<dbReference type="Pfam" id="PF03900">
    <property type="entry name" value="Porphobil_deamC"/>
    <property type="match status" value="1"/>
</dbReference>
<comment type="similarity">
    <text evidence="4">Belongs to the HMBS family.</text>
</comment>
<dbReference type="UniPathway" id="UPA00251">
    <property type="reaction ID" value="UER00319"/>
</dbReference>
<comment type="cofactor">
    <cofactor evidence="1">
        <name>dipyrromethane</name>
        <dbReference type="ChEBI" id="CHEBI:60342"/>
    </cofactor>
</comment>
<dbReference type="EC" id="2.5.1.61" evidence="5"/>
<dbReference type="EMBL" id="UYRS01018326">
    <property type="protein sequence ID" value="VDK32805.1"/>
    <property type="molecule type" value="Genomic_DNA"/>
</dbReference>
<evidence type="ECO:0000313" key="11">
    <source>
        <dbReference type="EMBL" id="VDK32805.1"/>
    </source>
</evidence>
<comment type="pathway">
    <text evidence="3">Porphyrin-containing compound metabolism; protoporphyrin-IX biosynthesis; coproporphyrinogen-III from 5-aminolevulinate: step 2/4.</text>
</comment>
<sequence length="758" mass="83003">MIRPFRGWAMALACSSVIRVGSRESQLALLQTDFVINLLQQRHPQCRFEVVKISTTGDKILDKELSKIGDKSLFTKELEFALLNGTVDFVVHSLKDVPTTVPDGLILGCICPRAPPFDVVLMSPSNRGKKLAELPPNSIIGTSALRRIAVLKRRFPHLNFISVRGNLSTRLQKLDGPCPKEGCSSITNPMYDALILAEAGILRVGWELRIDEHLDRDRYAVGQGALACECRFGDSRIQSLLSSVHCETTALACIAERAFMSRLEGSCTTPIAVRTELSPGGVAGVKSDGIGPVRFLCLDAAVLSLDGTKCVEGKLGTSLPFSMPSDCAKLREVGVRPLVAGCPTLDDAITESEESFAKDEKAVFLGVQVAPIPPLGRIRMARARRLGESLADRLYVSGAAEILTEIRASATSVQSNLESRDTDISPFHRDTTNTTTERAVATTAADLAVITKMDKKSKNKRKAFYRRCAAGERRAKQRLLEASGSGVTGAPSTRRLEPGMTGILLTFNNKEERQALTEAYRLLNEAHKRLNGTHLSEEKADSVSDENDLDISLALVEEMKSGFTTSQYTFYGVKTGVSNCAFVLNQSADSSSADLVYEVFRHVIASGEANSRRVLRFQPVMATCRPDKDDLRILIHKAWKVFWKGANSFEDGKPLCLLCSKVPLQRVKFVKKDDNGDAKKYFTVNFRARNYGKMSKVEAVMVVIAAMQEVAPDWSPVRAGADLVISVDVLCTVLCLSFLEKFSAFAKYNISELTSPSS</sequence>
<dbReference type="InterPro" id="IPR000860">
    <property type="entry name" value="HemC"/>
</dbReference>
<evidence type="ECO:0000256" key="8">
    <source>
        <dbReference type="ARBA" id="ARBA00033064"/>
    </source>
</evidence>
<dbReference type="GO" id="GO:0004418">
    <property type="term" value="F:hydroxymethylbilane synthase activity"/>
    <property type="evidence" value="ECO:0007669"/>
    <property type="project" value="UniProtKB-EC"/>
</dbReference>
<dbReference type="InterPro" id="IPR022419">
    <property type="entry name" value="Porphobilin_deaminase_cofac_BS"/>
</dbReference>
<dbReference type="GO" id="GO:0005737">
    <property type="term" value="C:cytoplasm"/>
    <property type="evidence" value="ECO:0007669"/>
    <property type="project" value="TreeGrafter"/>
</dbReference>
<gene>
    <name evidence="11" type="ORF">TASK_LOCUS4063</name>
</gene>
<evidence type="ECO:0000256" key="3">
    <source>
        <dbReference type="ARBA" id="ARBA00004735"/>
    </source>
</evidence>
<dbReference type="Gene3D" id="3.30.160.40">
    <property type="entry name" value="Porphobilinogen deaminase, C-terminal domain"/>
    <property type="match status" value="1"/>
</dbReference>
<dbReference type="NCBIfam" id="TIGR00212">
    <property type="entry name" value="hemC"/>
    <property type="match status" value="1"/>
</dbReference>
<evidence type="ECO:0000256" key="4">
    <source>
        <dbReference type="ARBA" id="ARBA00005638"/>
    </source>
</evidence>
<evidence type="ECO:0000256" key="7">
    <source>
        <dbReference type="ARBA" id="ARBA00023244"/>
    </source>
</evidence>
<name>A0A3P6PZ53_TAEAS</name>
<proteinExistence type="inferred from homology"/>
<dbReference type="PRINTS" id="PR00151">
    <property type="entry name" value="PORPHBDMNASE"/>
</dbReference>
<evidence type="ECO:0000256" key="2">
    <source>
        <dbReference type="ARBA" id="ARBA00002869"/>
    </source>
</evidence>
<feature type="domain" description="Porphobilinogen deaminase N-terminal" evidence="9">
    <location>
        <begin position="18"/>
        <end position="238"/>
    </location>
</feature>
<feature type="domain" description="Porphobilinogen deaminase C-terminal" evidence="10">
    <location>
        <begin position="251"/>
        <end position="318"/>
    </location>
</feature>
<dbReference type="PANTHER" id="PTHR11557">
    <property type="entry name" value="PORPHOBILINOGEN DEAMINASE"/>
    <property type="match status" value="1"/>
</dbReference>
<dbReference type="SUPFAM" id="SSF54782">
    <property type="entry name" value="Porphobilinogen deaminase (hydroxymethylbilane synthase), C-terminal domain"/>
    <property type="match status" value="1"/>
</dbReference>
<dbReference type="GO" id="GO:0006782">
    <property type="term" value="P:protoporphyrinogen IX biosynthetic process"/>
    <property type="evidence" value="ECO:0007669"/>
    <property type="project" value="UniProtKB-UniPathway"/>
</dbReference>
<keyword evidence="7" id="KW-0627">Porphyrin biosynthesis</keyword>
<dbReference type="Gene3D" id="3.30.2300.10">
    <property type="entry name" value="THUMP superfamily"/>
    <property type="match status" value="1"/>
</dbReference>
<dbReference type="PROSITE" id="PS00533">
    <property type="entry name" value="PORPHOBILINOGEN_DEAM"/>
    <property type="match status" value="1"/>
</dbReference>
<dbReference type="InterPro" id="IPR036803">
    <property type="entry name" value="Porphobilinogen_deaminase_C_sf"/>
</dbReference>